<dbReference type="InterPro" id="IPR039633">
    <property type="entry name" value="PAP"/>
</dbReference>
<dbReference type="PANTHER" id="PTHR31906">
    <property type="entry name" value="PLASTID-LIPID-ASSOCIATED PROTEIN 4, CHLOROPLASTIC-RELATED"/>
    <property type="match status" value="1"/>
</dbReference>
<accession>A0A0D2KT63</accession>
<sequence length="340" mass="34634">MALAAQRTTVVPRAAATRSNGVTYNFAYNANGVAVETMIARVKAPPRPPEFVQWAEAQPVGPTVAGAAAAVAELKRAAAVESAASVADAKAALLERIAGLNRGALATNADKEAVAALVSALEAAGRQSSSGSSSGSSGGGSPEGNGSGATSAAAAAPSGLLDGRWELLYANTEAFRNSPFFASFSNVVSGLADVAGLSGTIDVPNGALADAIFAFTDAIPGATIGAAYQIITPGALVSEVDLSVFPGLRGTVVTRSRLERPATAGGAGGAPQVLELFVESTRVERSNFSPLLDQVSVPVEQLIERLRGSEAARVTYEVTFLDQNLRVTRCGSQLLVHRRA</sequence>
<dbReference type="GeneID" id="25742175"/>
<keyword evidence="3" id="KW-1185">Reference proteome</keyword>
<dbReference type="OrthoDB" id="203682at2759"/>
<name>A0A0D2KT63_9CHLO</name>
<protein>
    <recommendedName>
        <fullName evidence="4">Plastid lipid-associated protein/fibrillin conserved domain-containing protein</fullName>
    </recommendedName>
</protein>
<evidence type="ECO:0000256" key="1">
    <source>
        <dbReference type="SAM" id="MobiDB-lite"/>
    </source>
</evidence>
<dbReference type="EMBL" id="KK102106">
    <property type="protein sequence ID" value="KIY98663.1"/>
    <property type="molecule type" value="Genomic_DNA"/>
</dbReference>
<dbReference type="Proteomes" id="UP000054498">
    <property type="component" value="Unassembled WGS sequence"/>
</dbReference>
<dbReference type="KEGG" id="mng:MNEG_9300"/>
<reference evidence="2 3" key="1">
    <citation type="journal article" date="2013" name="BMC Genomics">
        <title>Reconstruction of the lipid metabolism for the microalga Monoraphidium neglectum from its genome sequence reveals characteristics suitable for biofuel production.</title>
        <authorList>
            <person name="Bogen C."/>
            <person name="Al-Dilaimi A."/>
            <person name="Albersmeier A."/>
            <person name="Wichmann J."/>
            <person name="Grundmann M."/>
            <person name="Rupp O."/>
            <person name="Lauersen K.J."/>
            <person name="Blifernez-Klassen O."/>
            <person name="Kalinowski J."/>
            <person name="Goesmann A."/>
            <person name="Mussgnug J.H."/>
            <person name="Kruse O."/>
        </authorList>
    </citation>
    <scope>NUCLEOTIDE SEQUENCE [LARGE SCALE GENOMIC DNA]</scope>
    <source>
        <strain evidence="2 3">SAG 48.87</strain>
    </source>
</reference>
<evidence type="ECO:0000313" key="2">
    <source>
        <dbReference type="EMBL" id="KIY98663.1"/>
    </source>
</evidence>
<feature type="region of interest" description="Disordered" evidence="1">
    <location>
        <begin position="126"/>
        <end position="152"/>
    </location>
</feature>
<evidence type="ECO:0008006" key="4">
    <source>
        <dbReference type="Google" id="ProtNLM"/>
    </source>
</evidence>
<organism evidence="2 3">
    <name type="scientific">Monoraphidium neglectum</name>
    <dbReference type="NCBI Taxonomy" id="145388"/>
    <lineage>
        <taxon>Eukaryota</taxon>
        <taxon>Viridiplantae</taxon>
        <taxon>Chlorophyta</taxon>
        <taxon>core chlorophytes</taxon>
        <taxon>Chlorophyceae</taxon>
        <taxon>CS clade</taxon>
        <taxon>Sphaeropleales</taxon>
        <taxon>Selenastraceae</taxon>
        <taxon>Monoraphidium</taxon>
    </lineage>
</organism>
<dbReference type="RefSeq" id="XP_013897683.1">
    <property type="nucleotide sequence ID" value="XM_014042229.1"/>
</dbReference>
<gene>
    <name evidence="2" type="ORF">MNEG_9300</name>
</gene>
<feature type="compositionally biased region" description="Low complexity" evidence="1">
    <location>
        <begin position="126"/>
        <end position="135"/>
    </location>
</feature>
<feature type="compositionally biased region" description="Gly residues" evidence="1">
    <location>
        <begin position="136"/>
        <end position="147"/>
    </location>
</feature>
<evidence type="ECO:0000313" key="3">
    <source>
        <dbReference type="Proteomes" id="UP000054498"/>
    </source>
</evidence>
<dbReference type="AlphaFoldDB" id="A0A0D2KT63"/>
<proteinExistence type="predicted"/>